<dbReference type="PANTHER" id="PTHR13447">
    <property type="entry name" value="MITOCHONDRIAL 28S RIBOSOMAL PROTEIN S28"/>
    <property type="match status" value="1"/>
</dbReference>
<dbReference type="AlphaFoldDB" id="A0A9Q0YDJ9"/>
<proteinExistence type="predicted"/>
<reference evidence="2" key="1">
    <citation type="submission" date="2021-10" db="EMBL/GenBank/DDBJ databases">
        <title>Tropical sea cucumber genome reveals ecological adaptation and Cuvierian tubules defense mechanism.</title>
        <authorList>
            <person name="Chen T."/>
        </authorList>
    </citation>
    <scope>NUCLEOTIDE SEQUENCE</scope>
    <source>
        <strain evidence="2">Nanhai2018</strain>
        <tissue evidence="2">Muscle</tissue>
    </source>
</reference>
<feature type="region of interest" description="Disordered" evidence="1">
    <location>
        <begin position="37"/>
        <end position="58"/>
    </location>
</feature>
<protein>
    <submittedName>
        <fullName evidence="2">28S ribosomal protein S28, mitochondrial</fullName>
    </submittedName>
</protein>
<name>A0A9Q0YDJ9_HOLLE</name>
<accession>A0A9Q0YDJ9</accession>
<dbReference type="Proteomes" id="UP001152320">
    <property type="component" value="Chromosome 22"/>
</dbReference>
<dbReference type="Pfam" id="PF10246">
    <property type="entry name" value="MRP-S35"/>
    <property type="match status" value="1"/>
</dbReference>
<dbReference type="InterPro" id="IPR019375">
    <property type="entry name" value="Ribosomal_bS1m"/>
</dbReference>
<dbReference type="GO" id="GO:0005763">
    <property type="term" value="C:mitochondrial small ribosomal subunit"/>
    <property type="evidence" value="ECO:0007669"/>
    <property type="project" value="TreeGrafter"/>
</dbReference>
<evidence type="ECO:0000256" key="1">
    <source>
        <dbReference type="SAM" id="MobiDB-lite"/>
    </source>
</evidence>
<sequence>MAAYMKQIRSNPSLKKLLVNDCFRRFSTSVRICSGSNESISDDSHTSRTSDGVDQEKPKDVKLTGFAKAFAKQVQAMKESEQDVDQGLSTSFATLLRNSSHIHIGNPRGQVVLGKIFHVVGDDLYIDFGGKFHCVCPRPEENGEKYQRGTKVRLRLRDLELTDHFIGATRDISLLEADADLLGLQKQ</sequence>
<dbReference type="EMBL" id="JAIZAY010000022">
    <property type="protein sequence ID" value="KAJ8020873.1"/>
    <property type="molecule type" value="Genomic_DNA"/>
</dbReference>
<evidence type="ECO:0000313" key="3">
    <source>
        <dbReference type="Proteomes" id="UP001152320"/>
    </source>
</evidence>
<keyword evidence="2" id="KW-0687">Ribonucleoprotein</keyword>
<dbReference type="PANTHER" id="PTHR13447:SF2">
    <property type="entry name" value="SMALL RIBOSOMAL SUBUNIT PROTEIN BS1M"/>
    <property type="match status" value="1"/>
</dbReference>
<evidence type="ECO:0000313" key="2">
    <source>
        <dbReference type="EMBL" id="KAJ8020873.1"/>
    </source>
</evidence>
<organism evidence="2 3">
    <name type="scientific">Holothuria leucospilota</name>
    <name type="common">Black long sea cucumber</name>
    <name type="synonym">Mertensiothuria leucospilota</name>
    <dbReference type="NCBI Taxonomy" id="206669"/>
    <lineage>
        <taxon>Eukaryota</taxon>
        <taxon>Metazoa</taxon>
        <taxon>Echinodermata</taxon>
        <taxon>Eleutherozoa</taxon>
        <taxon>Echinozoa</taxon>
        <taxon>Holothuroidea</taxon>
        <taxon>Aspidochirotacea</taxon>
        <taxon>Aspidochirotida</taxon>
        <taxon>Holothuriidae</taxon>
        <taxon>Holothuria</taxon>
    </lineage>
</organism>
<keyword evidence="2" id="KW-0689">Ribosomal protein</keyword>
<gene>
    <name evidence="2" type="ORF">HOLleu_40579</name>
</gene>
<keyword evidence="3" id="KW-1185">Reference proteome</keyword>
<dbReference type="OrthoDB" id="6020229at2759"/>
<comment type="caution">
    <text evidence="2">The sequence shown here is derived from an EMBL/GenBank/DDBJ whole genome shotgun (WGS) entry which is preliminary data.</text>
</comment>